<accession>A0AAV2LP65</accession>
<dbReference type="EMBL" id="OZ035825">
    <property type="protein sequence ID" value="CAL1601137.1"/>
    <property type="molecule type" value="Genomic_DNA"/>
</dbReference>
<organism evidence="1 2">
    <name type="scientific">Knipowitschia caucasica</name>
    <name type="common">Caucasian dwarf goby</name>
    <name type="synonym">Pomatoschistus caucasicus</name>
    <dbReference type="NCBI Taxonomy" id="637954"/>
    <lineage>
        <taxon>Eukaryota</taxon>
        <taxon>Metazoa</taxon>
        <taxon>Chordata</taxon>
        <taxon>Craniata</taxon>
        <taxon>Vertebrata</taxon>
        <taxon>Euteleostomi</taxon>
        <taxon>Actinopterygii</taxon>
        <taxon>Neopterygii</taxon>
        <taxon>Teleostei</taxon>
        <taxon>Neoteleostei</taxon>
        <taxon>Acanthomorphata</taxon>
        <taxon>Gobiaria</taxon>
        <taxon>Gobiiformes</taxon>
        <taxon>Gobioidei</taxon>
        <taxon>Gobiidae</taxon>
        <taxon>Gobiinae</taxon>
        <taxon>Knipowitschia</taxon>
    </lineage>
</organism>
<dbReference type="Proteomes" id="UP001497482">
    <property type="component" value="Chromosome 3"/>
</dbReference>
<evidence type="ECO:0000313" key="2">
    <source>
        <dbReference type="Proteomes" id="UP001497482"/>
    </source>
</evidence>
<proteinExistence type="predicted"/>
<name>A0AAV2LP65_KNICA</name>
<dbReference type="AlphaFoldDB" id="A0AAV2LP65"/>
<protein>
    <submittedName>
        <fullName evidence="1">Uncharacterized protein</fullName>
    </submittedName>
</protein>
<gene>
    <name evidence="1" type="ORF">KC01_LOCUS29161</name>
</gene>
<keyword evidence="2" id="KW-1185">Reference proteome</keyword>
<sequence>MRQKERGTSRNNRQRCCTAPCPACRVRDLGVGLVPAWWGSGLGTATGSPQGRPRQTKCWQNIPPHSVSPGHTPVMGLASFLLLLATLQQLQRWTGQPLEDDKVLPSQVQPWTAGHSVRKWMTDASVSVPSLDNLLLLRFLVIRPDVEEQDSSTVTTLMGGPGQIWSRGHTVTCPDEAAPSWVTCCPPHPSLFISS</sequence>
<reference evidence="1 2" key="1">
    <citation type="submission" date="2024-04" db="EMBL/GenBank/DDBJ databases">
        <authorList>
            <person name="Waldvogel A.-M."/>
            <person name="Schoenle A."/>
        </authorList>
    </citation>
    <scope>NUCLEOTIDE SEQUENCE [LARGE SCALE GENOMIC DNA]</scope>
</reference>
<evidence type="ECO:0000313" key="1">
    <source>
        <dbReference type="EMBL" id="CAL1601137.1"/>
    </source>
</evidence>